<dbReference type="GO" id="GO:1990112">
    <property type="term" value="C:RQC complex"/>
    <property type="evidence" value="ECO:0007669"/>
    <property type="project" value="TreeGrafter"/>
</dbReference>
<evidence type="ECO:0000313" key="7">
    <source>
        <dbReference type="EMBL" id="OPJ63223.1"/>
    </source>
</evidence>
<name>A0A1V4ITK3_9CLOT</name>
<keyword evidence="2 5" id="KW-0699">rRNA-binding</keyword>
<evidence type="ECO:0000256" key="2">
    <source>
        <dbReference type="ARBA" id="ARBA00022730"/>
    </source>
</evidence>
<dbReference type="InterPro" id="IPR008532">
    <property type="entry name" value="NFACT_RNA-bd"/>
</dbReference>
<evidence type="ECO:0000313" key="8">
    <source>
        <dbReference type="Proteomes" id="UP000190080"/>
    </source>
</evidence>
<evidence type="ECO:0000256" key="3">
    <source>
        <dbReference type="ARBA" id="ARBA00022884"/>
    </source>
</evidence>
<accession>A0A1V4ITK3</accession>
<dbReference type="OrthoDB" id="9766163at2"/>
<protein>
    <recommendedName>
        <fullName evidence="5">Rqc2 homolog RqcH</fullName>
        <shortName evidence="5">RqcH</shortName>
    </recommendedName>
</protein>
<dbReference type="InterPro" id="IPR051608">
    <property type="entry name" value="RQC_Subunit_NEMF"/>
</dbReference>
<keyword evidence="1 5" id="KW-0820">tRNA-binding</keyword>
<evidence type="ECO:0000256" key="5">
    <source>
        <dbReference type="HAMAP-Rule" id="MF_00844"/>
    </source>
</evidence>
<dbReference type="EMBL" id="MZGV01000010">
    <property type="protein sequence ID" value="OPJ63223.1"/>
    <property type="molecule type" value="Genomic_DNA"/>
</dbReference>
<dbReference type="Pfam" id="PF05670">
    <property type="entry name" value="NFACT-R_1"/>
    <property type="match status" value="1"/>
</dbReference>
<dbReference type="FunFam" id="2.30.310.10:FF:000004">
    <property type="entry name" value="Fibronectin-binding protein A"/>
    <property type="match status" value="1"/>
</dbReference>
<evidence type="ECO:0000259" key="6">
    <source>
        <dbReference type="Pfam" id="PF05670"/>
    </source>
</evidence>
<comment type="function">
    <text evidence="5">Key component of the ribosome quality control system (RQC), a ribosome-associated complex that mediates the extraction of incompletely synthesized nascent chains from stalled ribosomes and their subsequent degradation. RqcH recruits Ala-charged tRNA, and with RqcP directs the elongation of stalled nascent chains on 50S ribosomal subunits, leading to non-templated C-terminal alanine extensions (Ala tail). The Ala tail promotes nascent chain degradation. May add between 1 and at least 8 Ala residues. Binds to stalled 50S ribosomal subunits.</text>
</comment>
<keyword evidence="3 5" id="KW-0694">RNA-binding</keyword>
<dbReference type="PANTHER" id="PTHR15239">
    <property type="entry name" value="NUCLEAR EXPORT MEDIATOR FACTOR NEMF"/>
    <property type="match status" value="1"/>
</dbReference>
<keyword evidence="8" id="KW-1185">Reference proteome</keyword>
<dbReference type="STRING" id="1450648.CLORY_13060"/>
<dbReference type="AlphaFoldDB" id="A0A1V4ITK3"/>
<dbReference type="PANTHER" id="PTHR15239:SF6">
    <property type="entry name" value="RIBOSOME QUALITY CONTROL COMPLEX SUBUNIT NEMF"/>
    <property type="match status" value="1"/>
</dbReference>
<dbReference type="GO" id="GO:0019843">
    <property type="term" value="F:rRNA binding"/>
    <property type="evidence" value="ECO:0007669"/>
    <property type="project" value="UniProtKB-UniRule"/>
</dbReference>
<evidence type="ECO:0000256" key="1">
    <source>
        <dbReference type="ARBA" id="ARBA00022555"/>
    </source>
</evidence>
<comment type="subunit">
    <text evidence="5">Associates with stalled 50S ribosomal subunits. Binds to RqcP.</text>
</comment>
<dbReference type="GO" id="GO:0072344">
    <property type="term" value="P:rescue of stalled ribosome"/>
    <property type="evidence" value="ECO:0007669"/>
    <property type="project" value="UniProtKB-UniRule"/>
</dbReference>
<dbReference type="InterPro" id="IPR043682">
    <property type="entry name" value="RqcH_bacterial"/>
</dbReference>
<comment type="caution">
    <text evidence="7">The sequence shown here is derived from an EMBL/GenBank/DDBJ whole genome shotgun (WGS) entry which is preliminary data.</text>
</comment>
<sequence>MALDGVFLYALDCELKNSILNSRVDKVNQPERDEVVLTFRGGNAPGKLVISASANYPRAHFTKISKPNPNQPPMFCMVLRKYLIGSRVVDVKQINGDRILVIQFESSDELGFDSVYSLIIEIMGRHSNITLVRNRDNIVMDSIKHITPDINSFRSLYPNIEYVYPPASTKLNPMDFTYSAFQKYINENNITFEKDTAFCNVFSGVSKPLSRYIYNTIKRNELVADGEESNSVFSYLTHFFSSLSNCNFMFLLFMDELNNYKDFYCSDIYEDYKKIEVHTASELLDRFYYEKDKQDRLNQKSSDLHKLVTNNVDRCIKKQHILEKTLTECKTKDKYQLYGELLTANIYNIQHGSSSIEVLNYYSDNGETINIPLDITKSASENVQSYYKKYNKLKKSEEAALLQLEHNNEELDYLQSVLTNISNCDNYIEIQEIRNELMETGYIRFRKLTKKNKTKQTKPLHYVSSDGNDIYVGKNNIQNDFLTLKFADKRDIWFHTKNIPGSHVIVKADKPVSEKTLEEAATIAAFYSKGKDSSKVAVDYTEIRNVKKPSGAKPGMVIYYTNKTIYAEPKEPKKE</sequence>
<dbReference type="GO" id="GO:0043023">
    <property type="term" value="F:ribosomal large subunit binding"/>
    <property type="evidence" value="ECO:0007669"/>
    <property type="project" value="UniProtKB-UniRule"/>
</dbReference>
<dbReference type="Proteomes" id="UP000190080">
    <property type="component" value="Unassembled WGS sequence"/>
</dbReference>
<dbReference type="GO" id="GO:0000049">
    <property type="term" value="F:tRNA binding"/>
    <property type="evidence" value="ECO:0007669"/>
    <property type="project" value="UniProtKB-UniRule"/>
</dbReference>
<gene>
    <name evidence="5" type="primary">rqcH</name>
    <name evidence="7" type="ORF">CLORY_13060</name>
</gene>
<reference evidence="7 8" key="1">
    <citation type="submission" date="2017-03" db="EMBL/GenBank/DDBJ databases">
        <title>Genome sequence of Clostridium oryzae DSM 28571.</title>
        <authorList>
            <person name="Poehlein A."/>
            <person name="Daniel R."/>
        </authorList>
    </citation>
    <scope>NUCLEOTIDE SEQUENCE [LARGE SCALE GENOMIC DNA]</scope>
    <source>
        <strain evidence="7 8">DSM 28571</strain>
    </source>
</reference>
<evidence type="ECO:0000256" key="4">
    <source>
        <dbReference type="ARBA" id="ARBA00022917"/>
    </source>
</evidence>
<dbReference type="Gene3D" id="2.30.310.10">
    <property type="entry name" value="ibrinogen binding protein from staphylococcus aureus domain"/>
    <property type="match status" value="1"/>
</dbReference>
<feature type="domain" description="NFACT RNA-binding" evidence="6">
    <location>
        <begin position="459"/>
        <end position="553"/>
    </location>
</feature>
<organism evidence="7 8">
    <name type="scientific">Clostridium oryzae</name>
    <dbReference type="NCBI Taxonomy" id="1450648"/>
    <lineage>
        <taxon>Bacteria</taxon>
        <taxon>Bacillati</taxon>
        <taxon>Bacillota</taxon>
        <taxon>Clostridia</taxon>
        <taxon>Eubacteriales</taxon>
        <taxon>Clostridiaceae</taxon>
        <taxon>Clostridium</taxon>
    </lineage>
</organism>
<dbReference type="HAMAP" id="MF_00844_B">
    <property type="entry name" value="RqcH_B"/>
    <property type="match status" value="1"/>
</dbReference>
<keyword evidence="4 5" id="KW-0648">Protein biosynthesis</keyword>
<dbReference type="Pfam" id="PF05833">
    <property type="entry name" value="NFACT_N"/>
    <property type="match status" value="1"/>
</dbReference>
<proteinExistence type="inferred from homology"/>
<dbReference type="RefSeq" id="WP_079422722.1">
    <property type="nucleotide sequence ID" value="NZ_MZGV01000010.1"/>
</dbReference>
<comment type="similarity">
    <text evidence="5">Belongs to the NEMF family.</text>
</comment>